<feature type="transmembrane region" description="Helical" evidence="10">
    <location>
        <begin position="125"/>
        <end position="153"/>
    </location>
</feature>
<evidence type="ECO:0000256" key="4">
    <source>
        <dbReference type="ARBA" id="ARBA00022737"/>
    </source>
</evidence>
<proteinExistence type="inferred from homology"/>
<feature type="compositionally biased region" description="Pro residues" evidence="9">
    <location>
        <begin position="1309"/>
        <end position="1330"/>
    </location>
</feature>
<feature type="compositionally biased region" description="Polar residues" evidence="9">
    <location>
        <begin position="1532"/>
        <end position="1565"/>
    </location>
</feature>
<dbReference type="InterPro" id="IPR006037">
    <property type="entry name" value="RCK_C"/>
</dbReference>
<comment type="caution">
    <text evidence="12">The sequence shown here is derived from an EMBL/GenBank/DDBJ whole genome shotgun (WGS) entry which is preliminary data.</text>
</comment>
<feature type="domain" description="RCK C-terminal" evidence="11">
    <location>
        <begin position="241"/>
        <end position="325"/>
    </location>
</feature>
<feature type="compositionally biased region" description="Polar residues" evidence="9">
    <location>
        <begin position="786"/>
        <end position="804"/>
    </location>
</feature>
<dbReference type="SUPFAM" id="SSF116726">
    <property type="entry name" value="TrkA C-terminal domain-like"/>
    <property type="match status" value="2"/>
</dbReference>
<sequence>MSTNFSAIKPPFVIPEIEGWQGYTVLGLIGFMLIALVAELAPPYLVMMGTLVIFLALSILDVDAALHGFADEAMLSVAVLFVVARGKCIEQSGGLEYVASVLFRTPDKTKELLPGFRPSKTKGSIVWVLLKFSVPVAIFSAFLANIPLVAMMIPPIVEFGKKVNLPPSKMLMPLSYAAQLGGTMTLIGASTNLVVLSMAAQKLPDMKMNLFEIGIIGVPVTIAGIFYILAFSGKLLPDRMAQQASNLNAREYNVVLVMKPNSSLARKTIEKCGLNRLPGLTLLSVDRAGTETKLPGPDFVLQPEDRLHFVGVIDSVLLLVQLHGLALTEDEGQGQVDLNRLKTSQCLVEAVVASESPMVHKRIADLQFREQHKASIVAIHRYGTRLSSAIGDIKVEAGDCLLMVADGPEFVSKHRNNSAFALVAQLPGFKPLNRKKAGIAAVLVLFLVVASGLGMKLITAALFSSAGLLMTKCLTPRDAMESIELPVLIMIAAAFGIAEGMVESGAATILAKGLMGLAGTSLFGLVVCTYVATTFFSLAITNSAAVTIMFPVALAAANHQKLDFRPFAYILMMAASAGFMTPTGCPTNLMVYTPGGYKFSDFLKYGGPMQILLLLVTVGITMTAKYWWIWWLLITLITLISTPLIARHKSTKPKPLIAPTTPDVKPTAPDTDAENPKAPLNPGTADSSKDVLRSIPPLTDGKTSSTPASSNPIAGLAPASLPGASAPYTKNGQEDLSRRMSGSSLVSSPLLSSSSPELHFAIPGSQELPLGNTASISSSSSTSTSFPNLTSFNGPATITVNLTEPISKPALPKSTEQGSPWRPTIIGTSNLSTQKQPPSSLDKTSLSSTIRSETPPWKPLTLSAEGESHTKPSMSVSEMGSTKPEVPTDQKTPSLVSVSELAPSTPEKPSSKTTNKPTETTPGPSYPSPILSTTRPGIMLNRTASLPVRMSPSPSPVSTTFLSPPVKPNASTVEIKHSPATTPVPDSGTLSLSIQELPTRAPVSVLIPGAPTARHTSILPQNPPLSTFGALSISSIPEPDAATAKRPSLSPPEPPPSPSPVALPVPNVPRPGAAAATRPSLSPQEPPPSPSPVALPIPNVPGPAAAKLPSLQPQEPPSLPVPVALPIPSIPGTAAAAAKRPRPGAAAAKRPSLPTQEPPLPVPVTLPIPSIPGPGAAAAKRPSLPTQEPPLPVPVTLPIPTIPGPGTAAAKRPSLPPQEPPSLPVPVSLPIPTIPGPGTAAAKRPSLPPQEPPSLPVPMALPIPTIPGPGAAAKRPSLPPQEPPSLPVPVALPIPIIPGPAAAAAKRPSLPPQGPPSLPVPVALPIPSIPGPGAATAKRPSLPPQETPLPVPVGLPSPSIPGPETAASKRPSLPPQETPSLPVPVALPSTSIPGPEAAAAKRPSLPPQEPPSLPVPVALPTPSIPGPGTAVVRRPSLITPDQTTTVEVATALNRFSKTGSLGDISKPIVMRTYVPKRPSDAPLPTSADLNRKSMNGGIISAANRQSIDNVRAEWRRSVTQRSESSKPLPLFFTSSTASNQTKGLTSQPWTTPVQPLPTHSPSQGDANMRRSSKFLEEDLTGGISSLMNSRKLSSIRDTDAFADRWQSTTT</sequence>
<feature type="transmembrane region" description="Helical" evidence="10">
    <location>
        <begin position="439"/>
        <end position="463"/>
    </location>
</feature>
<dbReference type="GO" id="GO:0005886">
    <property type="term" value="C:plasma membrane"/>
    <property type="evidence" value="ECO:0007669"/>
    <property type="project" value="TreeGrafter"/>
</dbReference>
<dbReference type="EMBL" id="LVLJ01001907">
    <property type="protein sequence ID" value="OAE27380.1"/>
    <property type="molecule type" value="Genomic_DNA"/>
</dbReference>
<feature type="compositionally biased region" description="Pro residues" evidence="9">
    <location>
        <begin position="1114"/>
        <end position="1129"/>
    </location>
</feature>
<evidence type="ECO:0000256" key="1">
    <source>
        <dbReference type="ARBA" id="ARBA00004141"/>
    </source>
</evidence>
<feature type="domain" description="RCK C-terminal" evidence="11">
    <location>
        <begin position="333"/>
        <end position="420"/>
    </location>
</feature>
<feature type="compositionally biased region" description="Pro residues" evidence="9">
    <location>
        <begin position="1277"/>
        <end position="1298"/>
    </location>
</feature>
<dbReference type="PANTHER" id="PTHR43652">
    <property type="entry name" value="BASIC AMINO ACID ANTIPORTER YFCC-RELATED"/>
    <property type="match status" value="1"/>
</dbReference>
<feature type="compositionally biased region" description="Low complexity" evidence="9">
    <location>
        <begin position="1134"/>
        <end position="1155"/>
    </location>
</feature>
<feature type="compositionally biased region" description="Low complexity" evidence="9">
    <location>
        <begin position="714"/>
        <end position="727"/>
    </location>
</feature>
<evidence type="ECO:0000256" key="8">
    <source>
        <dbReference type="ARBA" id="ARBA00061614"/>
    </source>
</evidence>
<feature type="compositionally biased region" description="Polar residues" evidence="9">
    <location>
        <begin position="907"/>
        <end position="923"/>
    </location>
</feature>
<keyword evidence="6" id="KW-0764">Sulfate transport</keyword>
<keyword evidence="2" id="KW-0813">Transport</keyword>
<feature type="compositionally biased region" description="Pro residues" evidence="9">
    <location>
        <begin position="1404"/>
        <end position="1425"/>
    </location>
</feature>
<dbReference type="FunFam" id="3.30.70.1450:FF:000009">
    <property type="entry name" value="SLC13 family permease"/>
    <property type="match status" value="1"/>
</dbReference>
<feature type="transmembrane region" description="Helical" evidence="10">
    <location>
        <begin position="20"/>
        <end position="38"/>
    </location>
</feature>
<dbReference type="GO" id="GO:0006813">
    <property type="term" value="P:potassium ion transport"/>
    <property type="evidence" value="ECO:0007669"/>
    <property type="project" value="InterPro"/>
</dbReference>
<evidence type="ECO:0000256" key="10">
    <source>
        <dbReference type="SAM" id="Phobius"/>
    </source>
</evidence>
<organism evidence="12 13">
    <name type="scientific">Marchantia polymorpha subsp. ruderalis</name>
    <dbReference type="NCBI Taxonomy" id="1480154"/>
    <lineage>
        <taxon>Eukaryota</taxon>
        <taxon>Viridiplantae</taxon>
        <taxon>Streptophyta</taxon>
        <taxon>Embryophyta</taxon>
        <taxon>Marchantiophyta</taxon>
        <taxon>Marchantiopsida</taxon>
        <taxon>Marchantiidae</taxon>
        <taxon>Marchantiales</taxon>
        <taxon>Marchantiaceae</taxon>
        <taxon>Marchantia</taxon>
    </lineage>
</organism>
<feature type="compositionally biased region" description="Polar residues" evidence="9">
    <location>
        <begin position="701"/>
        <end position="712"/>
    </location>
</feature>
<keyword evidence="7 10" id="KW-0472">Membrane</keyword>
<dbReference type="GO" id="GO:0008324">
    <property type="term" value="F:monoatomic cation transmembrane transporter activity"/>
    <property type="evidence" value="ECO:0007669"/>
    <property type="project" value="InterPro"/>
</dbReference>
<feature type="compositionally biased region" description="Pro residues" evidence="9">
    <location>
        <begin position="1156"/>
        <end position="1172"/>
    </location>
</feature>
<dbReference type="Pfam" id="PF02080">
    <property type="entry name" value="TrkA_C"/>
    <property type="match status" value="2"/>
</dbReference>
<accession>A0A176W2X1</accession>
<keyword evidence="5 10" id="KW-1133">Transmembrane helix</keyword>
<feature type="compositionally biased region" description="Pro residues" evidence="9">
    <location>
        <begin position="1049"/>
        <end position="1069"/>
    </location>
</feature>
<dbReference type="PANTHER" id="PTHR43652:SF2">
    <property type="entry name" value="BASIC AMINO ACID ANTIPORTER YFCC-RELATED"/>
    <property type="match status" value="1"/>
</dbReference>
<evidence type="ECO:0000256" key="7">
    <source>
        <dbReference type="ARBA" id="ARBA00023136"/>
    </source>
</evidence>
<evidence type="ECO:0000256" key="2">
    <source>
        <dbReference type="ARBA" id="ARBA00022448"/>
    </source>
</evidence>
<evidence type="ECO:0000256" key="6">
    <source>
        <dbReference type="ARBA" id="ARBA00023032"/>
    </source>
</evidence>
<feature type="region of interest" description="Disordered" evidence="9">
    <location>
        <begin position="652"/>
        <end position="990"/>
    </location>
</feature>
<feature type="transmembrane region" description="Helical" evidence="10">
    <location>
        <begin position="538"/>
        <end position="557"/>
    </location>
</feature>
<feature type="compositionally biased region" description="Low complexity" evidence="9">
    <location>
        <begin position="1299"/>
        <end position="1308"/>
    </location>
</feature>
<comment type="similarity">
    <text evidence="8">Belongs to the divalent anion:Na+ symporter (DASS) superfamily. Na+/sulfate symporter (TC 2.A.47.4) family.</text>
</comment>
<comment type="subcellular location">
    <subcellularLocation>
        <location evidence="1">Membrane</location>
        <topology evidence="1">Multi-pass membrane protein</topology>
    </subcellularLocation>
</comment>
<dbReference type="Gene3D" id="3.30.70.1450">
    <property type="entry name" value="Regulator of K+ conductance, C-terminal domain"/>
    <property type="match status" value="2"/>
</dbReference>
<keyword evidence="4" id="KW-0677">Repeat</keyword>
<feature type="compositionally biased region" description="Pro residues" evidence="9">
    <location>
        <begin position="1246"/>
        <end position="1267"/>
    </location>
</feature>
<feature type="transmembrane region" description="Helical" evidence="10">
    <location>
        <begin position="564"/>
        <end position="582"/>
    </location>
</feature>
<evidence type="ECO:0000313" key="13">
    <source>
        <dbReference type="Proteomes" id="UP000077202"/>
    </source>
</evidence>
<reference evidence="12" key="1">
    <citation type="submission" date="2016-03" db="EMBL/GenBank/DDBJ databases">
        <title>Mechanisms controlling the formation of the plant cell surface in tip-growing cells are functionally conserved among land plants.</title>
        <authorList>
            <person name="Honkanen S."/>
            <person name="Jones V.A."/>
            <person name="Morieri G."/>
            <person name="Champion C."/>
            <person name="Hetherington A.J."/>
            <person name="Kelly S."/>
            <person name="Saint-Marcoux D."/>
            <person name="Proust H."/>
            <person name="Prescott H."/>
            <person name="Dolan L."/>
        </authorList>
    </citation>
    <scope>NUCLEOTIDE SEQUENCE [LARGE SCALE GENOMIC DNA]</scope>
    <source>
        <tissue evidence="12">Whole gametophyte</tissue>
    </source>
</reference>
<feature type="region of interest" description="Disordered" evidence="9">
    <location>
        <begin position="1518"/>
        <end position="1576"/>
    </location>
</feature>
<feature type="compositionally biased region" description="Pro residues" evidence="9">
    <location>
        <begin position="1187"/>
        <end position="1203"/>
    </location>
</feature>
<feature type="compositionally biased region" description="Polar residues" evidence="9">
    <location>
        <begin position="826"/>
        <end position="852"/>
    </location>
</feature>
<feature type="compositionally biased region" description="Low complexity" evidence="9">
    <location>
        <begin position="945"/>
        <end position="964"/>
    </location>
</feature>
<dbReference type="InterPro" id="IPR036721">
    <property type="entry name" value="RCK_C_sf"/>
</dbReference>
<evidence type="ECO:0000256" key="9">
    <source>
        <dbReference type="SAM" id="MobiDB-lite"/>
    </source>
</evidence>
<dbReference type="InterPro" id="IPR004680">
    <property type="entry name" value="Cit_transptr-like_dom"/>
</dbReference>
<dbReference type="PROSITE" id="PS51202">
    <property type="entry name" value="RCK_C"/>
    <property type="match status" value="2"/>
</dbReference>
<feature type="compositionally biased region" description="Pro residues" evidence="9">
    <location>
        <begin position="1084"/>
        <end position="1101"/>
    </location>
</feature>
<dbReference type="InterPro" id="IPR051679">
    <property type="entry name" value="DASS-Related_Transporters"/>
</dbReference>
<dbReference type="Proteomes" id="UP000077202">
    <property type="component" value="Unassembled WGS sequence"/>
</dbReference>
<dbReference type="GO" id="GO:0015116">
    <property type="term" value="F:sulfate transmembrane transporter activity"/>
    <property type="evidence" value="ECO:0007669"/>
    <property type="project" value="UniProtKB-ARBA"/>
</dbReference>
<feature type="compositionally biased region" description="Pro residues" evidence="9">
    <location>
        <begin position="1341"/>
        <end position="1361"/>
    </location>
</feature>
<gene>
    <name evidence="12" type="ORF">AXG93_2015s1060</name>
</gene>
<feature type="transmembrane region" description="Helical" evidence="10">
    <location>
        <begin position="174"/>
        <end position="198"/>
    </location>
</feature>
<evidence type="ECO:0000256" key="5">
    <source>
        <dbReference type="ARBA" id="ARBA00022989"/>
    </source>
</evidence>
<dbReference type="Pfam" id="PF03600">
    <property type="entry name" value="CitMHS"/>
    <property type="match status" value="1"/>
</dbReference>
<evidence type="ECO:0000313" key="12">
    <source>
        <dbReference type="EMBL" id="OAE27380.1"/>
    </source>
</evidence>
<evidence type="ECO:0000259" key="11">
    <source>
        <dbReference type="PROSITE" id="PS51202"/>
    </source>
</evidence>
<feature type="transmembrane region" description="Helical" evidence="10">
    <location>
        <begin position="514"/>
        <end position="532"/>
    </location>
</feature>
<feature type="compositionally biased region" description="Low complexity" evidence="9">
    <location>
        <begin position="739"/>
        <end position="758"/>
    </location>
</feature>
<feature type="compositionally biased region" description="Polar residues" evidence="9">
    <location>
        <begin position="871"/>
        <end position="880"/>
    </location>
</feature>
<feature type="compositionally biased region" description="Low complexity" evidence="9">
    <location>
        <begin position="775"/>
        <end position="785"/>
    </location>
</feature>
<feature type="compositionally biased region" description="Pro residues" evidence="9">
    <location>
        <begin position="1214"/>
        <end position="1235"/>
    </location>
</feature>
<feature type="transmembrane region" description="Helical" evidence="10">
    <location>
        <begin position="210"/>
        <end position="230"/>
    </location>
</feature>
<evidence type="ECO:0000256" key="3">
    <source>
        <dbReference type="ARBA" id="ARBA00022692"/>
    </source>
</evidence>
<name>A0A176W2X1_MARPO</name>
<keyword evidence="3 10" id="KW-0812">Transmembrane</keyword>
<feature type="transmembrane region" description="Helical" evidence="10">
    <location>
        <begin position="483"/>
        <end position="502"/>
    </location>
</feature>
<keyword evidence="13" id="KW-1185">Reference proteome</keyword>
<feature type="region of interest" description="Disordered" evidence="9">
    <location>
        <begin position="1013"/>
        <end position="1433"/>
    </location>
</feature>
<protein>
    <recommendedName>
        <fullName evidence="11">RCK C-terminal domain-containing protein</fullName>
    </recommendedName>
</protein>